<protein>
    <submittedName>
        <fullName evidence="4">DUF4974 domain-containing protein</fullName>
    </submittedName>
</protein>
<dbReference type="Pfam" id="PF04773">
    <property type="entry name" value="FecR"/>
    <property type="match status" value="1"/>
</dbReference>
<dbReference type="RefSeq" id="WP_167212744.1">
    <property type="nucleotide sequence ID" value="NZ_CP050063.1"/>
</dbReference>
<dbReference type="KEGG" id="spib:G8759_22455"/>
<keyword evidence="1" id="KW-0812">Transmembrane</keyword>
<sequence>MTAYLHYTPEDFIQDDLFRRWVLTSDEDTGQFWQNFLTIYPDKKPDVTRARALLLAMESLGGDPSLEQGQRMKQTIFDHIEIQELTTQSVFTVVYTNFSRYWVSIAATVALVGMVWWYISTHNSTYLPPTYDKQVAQMQEPLIEQTNQTRNTQRVQLPDGSTVLLSPNAKLSYEQDFTGRQRKVYLSGQGYFEVVKDDSKPFLVFANNVVTQVVGTRFTVNSAQSAIGISVIVKSGKVKVFTLDQYQKPETQKAAETIVLTANQQATYDPVQELLTKSIVARPEIVQNPEKFPGFNFKSASINDVFTTLERSYGVTILYNQQSVEKCNLTAQLGDEPLFKKLDIICRTIDATYEVWGTKIVVTGKGCSPD</sequence>
<reference evidence="4 5" key="1">
    <citation type="submission" date="2020-03" db="EMBL/GenBank/DDBJ databases">
        <authorList>
            <person name="Kim M.K."/>
        </authorList>
    </citation>
    <scope>NUCLEOTIDE SEQUENCE [LARGE SCALE GENOMIC DNA]</scope>
    <source>
        <strain evidence="4 5">BT328</strain>
    </source>
</reference>
<feature type="domain" description="FecR protein" evidence="2">
    <location>
        <begin position="150"/>
        <end position="239"/>
    </location>
</feature>
<name>A0A6G9AS75_9BACT</name>
<gene>
    <name evidence="4" type="ORF">G8759_22455</name>
</gene>
<keyword evidence="1" id="KW-1133">Transmembrane helix</keyword>
<dbReference type="InterPro" id="IPR006860">
    <property type="entry name" value="FecR"/>
</dbReference>
<proteinExistence type="predicted"/>
<feature type="domain" description="Protein FecR C-terminal" evidence="3">
    <location>
        <begin position="295"/>
        <end position="362"/>
    </location>
</feature>
<evidence type="ECO:0000259" key="2">
    <source>
        <dbReference type="Pfam" id="PF04773"/>
    </source>
</evidence>
<dbReference type="PANTHER" id="PTHR30273:SF2">
    <property type="entry name" value="PROTEIN FECR"/>
    <property type="match status" value="1"/>
</dbReference>
<dbReference type="GO" id="GO:0016989">
    <property type="term" value="F:sigma factor antagonist activity"/>
    <property type="evidence" value="ECO:0007669"/>
    <property type="project" value="TreeGrafter"/>
</dbReference>
<evidence type="ECO:0000256" key="1">
    <source>
        <dbReference type="SAM" id="Phobius"/>
    </source>
</evidence>
<dbReference type="AlphaFoldDB" id="A0A6G9AS75"/>
<accession>A0A6G9AS75</accession>
<evidence type="ECO:0000313" key="4">
    <source>
        <dbReference type="EMBL" id="QIP15186.1"/>
    </source>
</evidence>
<dbReference type="Proteomes" id="UP000501802">
    <property type="component" value="Chromosome"/>
</dbReference>
<keyword evidence="1" id="KW-0472">Membrane</keyword>
<feature type="transmembrane region" description="Helical" evidence="1">
    <location>
        <begin position="101"/>
        <end position="119"/>
    </location>
</feature>
<organism evidence="4 5">
    <name type="scientific">Spirosoma aureum</name>
    <dbReference type="NCBI Taxonomy" id="2692134"/>
    <lineage>
        <taxon>Bacteria</taxon>
        <taxon>Pseudomonadati</taxon>
        <taxon>Bacteroidota</taxon>
        <taxon>Cytophagia</taxon>
        <taxon>Cytophagales</taxon>
        <taxon>Cytophagaceae</taxon>
        <taxon>Spirosoma</taxon>
    </lineage>
</organism>
<evidence type="ECO:0000259" key="3">
    <source>
        <dbReference type="Pfam" id="PF16344"/>
    </source>
</evidence>
<evidence type="ECO:0000313" key="5">
    <source>
        <dbReference type="Proteomes" id="UP000501802"/>
    </source>
</evidence>
<dbReference type="Gene3D" id="3.55.50.30">
    <property type="match status" value="1"/>
</dbReference>
<dbReference type="PIRSF" id="PIRSF018266">
    <property type="entry name" value="FecR"/>
    <property type="match status" value="1"/>
</dbReference>
<keyword evidence="5" id="KW-1185">Reference proteome</keyword>
<dbReference type="PANTHER" id="PTHR30273">
    <property type="entry name" value="PERIPLASMIC SIGNAL SENSOR AND SIGMA FACTOR ACTIVATOR FECR-RELATED"/>
    <property type="match status" value="1"/>
</dbReference>
<dbReference type="InterPro" id="IPR012373">
    <property type="entry name" value="Ferrdict_sens_TM"/>
</dbReference>
<dbReference type="Gene3D" id="2.60.120.1440">
    <property type="match status" value="1"/>
</dbReference>
<dbReference type="Pfam" id="PF16344">
    <property type="entry name" value="FecR_C"/>
    <property type="match status" value="1"/>
</dbReference>
<dbReference type="InterPro" id="IPR032508">
    <property type="entry name" value="FecR_C"/>
</dbReference>
<dbReference type="EMBL" id="CP050063">
    <property type="protein sequence ID" value="QIP15186.1"/>
    <property type="molecule type" value="Genomic_DNA"/>
</dbReference>